<organism evidence="1 2">
    <name type="scientific">Agaribacillus aureus</name>
    <dbReference type="NCBI Taxonomy" id="3051825"/>
    <lineage>
        <taxon>Bacteria</taxon>
        <taxon>Pseudomonadati</taxon>
        <taxon>Bacteroidota</taxon>
        <taxon>Cytophagia</taxon>
        <taxon>Cytophagales</taxon>
        <taxon>Splendidivirgaceae</taxon>
        <taxon>Agaribacillus</taxon>
    </lineage>
</organism>
<dbReference type="Proteomes" id="UP001172083">
    <property type="component" value="Unassembled WGS sequence"/>
</dbReference>
<dbReference type="InterPro" id="IPR040442">
    <property type="entry name" value="Pyrv_kinase-like_dom_sf"/>
</dbReference>
<proteinExistence type="predicted"/>
<dbReference type="Gene3D" id="3.20.20.60">
    <property type="entry name" value="Phosphoenolpyruvate-binding domains"/>
    <property type="match status" value="1"/>
</dbReference>
<dbReference type="SUPFAM" id="SSF51621">
    <property type="entry name" value="Phosphoenolpyruvate/pyruvate domain"/>
    <property type="match status" value="1"/>
</dbReference>
<keyword evidence="1" id="KW-0456">Lyase</keyword>
<dbReference type="InterPro" id="IPR039556">
    <property type="entry name" value="ICL/PEPM"/>
</dbReference>
<gene>
    <name evidence="1" type="ORF">QQ020_18270</name>
</gene>
<reference evidence="1" key="1">
    <citation type="submission" date="2023-06" db="EMBL/GenBank/DDBJ databases">
        <title>Genomic of Agaribacillus aureum.</title>
        <authorList>
            <person name="Wang G."/>
        </authorList>
    </citation>
    <scope>NUCLEOTIDE SEQUENCE</scope>
    <source>
        <strain evidence="1">BMA12</strain>
    </source>
</reference>
<dbReference type="PANTHER" id="PTHR42905:SF16">
    <property type="entry name" value="CARBOXYPHOSPHONOENOLPYRUVATE PHOSPHONOMUTASE-LIKE PROTEIN (AFU_ORTHOLOGUE AFUA_5G07230)"/>
    <property type="match status" value="1"/>
</dbReference>
<protein>
    <submittedName>
        <fullName evidence="1">Isocitrate lyase/phosphoenolpyruvate mutase family protein</fullName>
    </submittedName>
</protein>
<evidence type="ECO:0000313" key="2">
    <source>
        <dbReference type="Proteomes" id="UP001172083"/>
    </source>
</evidence>
<name>A0ABT8L8L5_9BACT</name>
<dbReference type="GO" id="GO:0016829">
    <property type="term" value="F:lyase activity"/>
    <property type="evidence" value="ECO:0007669"/>
    <property type="project" value="UniProtKB-KW"/>
</dbReference>
<dbReference type="Pfam" id="PF13714">
    <property type="entry name" value="PEP_mutase"/>
    <property type="match status" value="1"/>
</dbReference>
<sequence length="261" mass="29138">MQQYTEFLQLHRRDTPLILGNVWDVDSAKIYEQMGFQALGTSSAAIASTLGYEDGEKMTFDELLYQVKRIAANVDIPLSVDIEGGYSRNPEEIIQNIMALHENGVAGINLEDSTVGGSREITPVEDFSEIVKTIKHYFQKHHINIFLNIRTDTYLLGVPFVLENTLERVRAYEEAGADGIFIPGIVSSKDINQVVSATALPVNVMCMPGLPDFDELAALGVKRISMGNFVHEFIHNELRKAIDVIQTNRSFKPLFSHAGHE</sequence>
<comment type="caution">
    <text evidence="1">The sequence shown here is derived from an EMBL/GenBank/DDBJ whole genome shotgun (WGS) entry which is preliminary data.</text>
</comment>
<dbReference type="RefSeq" id="WP_346759365.1">
    <property type="nucleotide sequence ID" value="NZ_JAUJEB010000004.1"/>
</dbReference>
<dbReference type="EMBL" id="JAUJEB010000004">
    <property type="protein sequence ID" value="MDN5214028.1"/>
    <property type="molecule type" value="Genomic_DNA"/>
</dbReference>
<evidence type="ECO:0000313" key="1">
    <source>
        <dbReference type="EMBL" id="MDN5214028.1"/>
    </source>
</evidence>
<dbReference type="InterPro" id="IPR015813">
    <property type="entry name" value="Pyrv/PenolPyrv_kinase-like_dom"/>
</dbReference>
<dbReference type="PANTHER" id="PTHR42905">
    <property type="entry name" value="PHOSPHOENOLPYRUVATE CARBOXYLASE"/>
    <property type="match status" value="1"/>
</dbReference>
<accession>A0ABT8L8L5</accession>
<dbReference type="CDD" id="cd00377">
    <property type="entry name" value="ICL_PEPM"/>
    <property type="match status" value="1"/>
</dbReference>
<keyword evidence="2" id="KW-1185">Reference proteome</keyword>